<keyword evidence="2" id="KW-1185">Reference proteome</keyword>
<dbReference type="SFLD" id="SFLDG01140">
    <property type="entry name" value="C2.B:_Phosphomannomutase_and_P"/>
    <property type="match status" value="1"/>
</dbReference>
<dbReference type="InterPro" id="IPR036412">
    <property type="entry name" value="HAD-like_sf"/>
</dbReference>
<name>A0A917NKZ2_9BACL</name>
<reference evidence="1" key="1">
    <citation type="journal article" date="2014" name="Int. J. Syst. Evol. Microbiol.">
        <title>Complete genome sequence of Corynebacterium casei LMG S-19264T (=DSM 44701T), isolated from a smear-ripened cheese.</title>
        <authorList>
            <consortium name="US DOE Joint Genome Institute (JGI-PGF)"/>
            <person name="Walter F."/>
            <person name="Albersmeier A."/>
            <person name="Kalinowski J."/>
            <person name="Ruckert C."/>
        </authorList>
    </citation>
    <scope>NUCLEOTIDE SEQUENCE</scope>
    <source>
        <strain evidence="1">JCM 18487</strain>
    </source>
</reference>
<gene>
    <name evidence="1" type="primary">ycsE</name>
    <name evidence="1" type="ORF">GCM10010885_13340</name>
</gene>
<evidence type="ECO:0000313" key="1">
    <source>
        <dbReference type="EMBL" id="GGJ05545.1"/>
    </source>
</evidence>
<dbReference type="PANTHER" id="PTHR10000:SF55">
    <property type="entry name" value="5-AMINO-6-(5-PHOSPHO-D-RIBITYLAMINO)URACIL PHOSPHATASE YCSE"/>
    <property type="match status" value="1"/>
</dbReference>
<dbReference type="Gene3D" id="3.30.1240.10">
    <property type="match status" value="1"/>
</dbReference>
<reference evidence="1" key="2">
    <citation type="submission" date="2020-09" db="EMBL/GenBank/DDBJ databases">
        <authorList>
            <person name="Sun Q."/>
            <person name="Ohkuma M."/>
        </authorList>
    </citation>
    <scope>NUCLEOTIDE SEQUENCE</scope>
    <source>
        <strain evidence="1">JCM 18487</strain>
    </source>
</reference>
<dbReference type="PANTHER" id="PTHR10000">
    <property type="entry name" value="PHOSPHOSERINE PHOSPHATASE"/>
    <property type="match status" value="1"/>
</dbReference>
<dbReference type="Proteomes" id="UP000637695">
    <property type="component" value="Unassembled WGS sequence"/>
</dbReference>
<evidence type="ECO:0000313" key="2">
    <source>
        <dbReference type="Proteomes" id="UP000637695"/>
    </source>
</evidence>
<dbReference type="GO" id="GO:0016791">
    <property type="term" value="F:phosphatase activity"/>
    <property type="evidence" value="ECO:0007669"/>
    <property type="project" value="TreeGrafter"/>
</dbReference>
<dbReference type="GO" id="GO:0000287">
    <property type="term" value="F:magnesium ion binding"/>
    <property type="evidence" value="ECO:0007669"/>
    <property type="project" value="TreeGrafter"/>
</dbReference>
<dbReference type="SFLD" id="SFLDS00003">
    <property type="entry name" value="Haloacid_Dehalogenase"/>
    <property type="match status" value="1"/>
</dbReference>
<sequence length="247" mass="26601">MAGWKLIALDLDGTLLCTDGTVSAANRRAIERARRAGVEVTIASGRQRWGLVERLRDELALTAPFVTANGGQVWSGDGRCLEQHLLAPEDVRTLYRLARTYGAYYWTSVAGRQPPPAGLREDEIDHYAWLKFGYFHEDPRVLAAIWDELAALGRFELTNSGPDNIEVNPAGVNKARGLARVCAEMGIDASQVVAIGDSLNDVAMIRWAGKGIAMGNAAPEVKRVADGVTGACWEDGVAQAIAGLLDA</sequence>
<dbReference type="GO" id="GO:0005829">
    <property type="term" value="C:cytosol"/>
    <property type="evidence" value="ECO:0007669"/>
    <property type="project" value="TreeGrafter"/>
</dbReference>
<dbReference type="EMBL" id="BMOY01000017">
    <property type="protein sequence ID" value="GGJ05545.1"/>
    <property type="molecule type" value="Genomic_DNA"/>
</dbReference>
<proteinExistence type="predicted"/>
<dbReference type="SUPFAM" id="SSF56784">
    <property type="entry name" value="HAD-like"/>
    <property type="match status" value="1"/>
</dbReference>
<dbReference type="CDD" id="cd07516">
    <property type="entry name" value="HAD_Pase"/>
    <property type="match status" value="1"/>
</dbReference>
<protein>
    <submittedName>
        <fullName evidence="1">5-amino-6-(5-phospho-D-ribitylamino)uracil phosphatase YcsE</fullName>
    </submittedName>
</protein>
<dbReference type="AlphaFoldDB" id="A0A917NKZ2"/>
<comment type="caution">
    <text evidence="1">The sequence shown here is derived from an EMBL/GenBank/DDBJ whole genome shotgun (WGS) entry which is preliminary data.</text>
</comment>
<dbReference type="InterPro" id="IPR006379">
    <property type="entry name" value="HAD-SF_hydro_IIB"/>
</dbReference>
<dbReference type="Gene3D" id="3.40.50.1000">
    <property type="entry name" value="HAD superfamily/HAD-like"/>
    <property type="match status" value="1"/>
</dbReference>
<dbReference type="PROSITE" id="PS01229">
    <property type="entry name" value="COF_2"/>
    <property type="match status" value="1"/>
</dbReference>
<dbReference type="RefSeq" id="WP_188881944.1">
    <property type="nucleotide sequence ID" value="NZ_BMOY01000017.1"/>
</dbReference>
<accession>A0A917NKZ2</accession>
<dbReference type="NCBIfam" id="TIGR01484">
    <property type="entry name" value="HAD-SF-IIB"/>
    <property type="match status" value="1"/>
</dbReference>
<dbReference type="Pfam" id="PF08282">
    <property type="entry name" value="Hydrolase_3"/>
    <property type="match status" value="2"/>
</dbReference>
<organism evidence="1 2">
    <name type="scientific">Alicyclobacillus cellulosilyticus</name>
    <dbReference type="NCBI Taxonomy" id="1003997"/>
    <lineage>
        <taxon>Bacteria</taxon>
        <taxon>Bacillati</taxon>
        <taxon>Bacillota</taxon>
        <taxon>Bacilli</taxon>
        <taxon>Bacillales</taxon>
        <taxon>Alicyclobacillaceae</taxon>
        <taxon>Alicyclobacillus</taxon>
    </lineage>
</organism>
<dbReference type="InterPro" id="IPR023214">
    <property type="entry name" value="HAD_sf"/>
</dbReference>